<name>A0A5R9GUL1_9PROT</name>
<dbReference type="InterPro" id="IPR050141">
    <property type="entry name" value="GCL_type2/YbdK_subfam"/>
</dbReference>
<dbReference type="Gene3D" id="3.30.590.20">
    <property type="match status" value="1"/>
</dbReference>
<keyword evidence="6" id="KW-1185">Reference proteome</keyword>
<dbReference type="GO" id="GO:0042398">
    <property type="term" value="P:modified amino acid biosynthetic process"/>
    <property type="evidence" value="ECO:0007669"/>
    <property type="project" value="InterPro"/>
</dbReference>
<proteinExistence type="inferred from homology"/>
<gene>
    <name evidence="5" type="ORF">FEF65_05580</name>
</gene>
<dbReference type="EC" id="6.3.2.2" evidence="4"/>
<dbReference type="PANTHER" id="PTHR36510">
    <property type="entry name" value="GLUTAMATE--CYSTEINE LIGASE 2-RELATED"/>
    <property type="match status" value="1"/>
</dbReference>
<dbReference type="RefSeq" id="WP_138238814.1">
    <property type="nucleotide sequence ID" value="NZ_VBRY01000004.1"/>
</dbReference>
<dbReference type="NCBIfam" id="TIGR02050">
    <property type="entry name" value="gshA_cyan_rel"/>
    <property type="match status" value="1"/>
</dbReference>
<comment type="caution">
    <text evidence="5">The sequence shown here is derived from an EMBL/GenBank/DDBJ whole genome shotgun (WGS) entry which is preliminary data.</text>
</comment>
<keyword evidence="1 4" id="KW-0436">Ligase</keyword>
<dbReference type="GO" id="GO:0004357">
    <property type="term" value="F:glutamate-cysteine ligase activity"/>
    <property type="evidence" value="ECO:0007669"/>
    <property type="project" value="UniProtKB-EC"/>
</dbReference>
<comment type="catalytic activity">
    <reaction evidence="4">
        <text>L-cysteine + L-glutamate + ATP = gamma-L-glutamyl-L-cysteine + ADP + phosphate + H(+)</text>
        <dbReference type="Rhea" id="RHEA:13285"/>
        <dbReference type="ChEBI" id="CHEBI:15378"/>
        <dbReference type="ChEBI" id="CHEBI:29985"/>
        <dbReference type="ChEBI" id="CHEBI:30616"/>
        <dbReference type="ChEBI" id="CHEBI:35235"/>
        <dbReference type="ChEBI" id="CHEBI:43474"/>
        <dbReference type="ChEBI" id="CHEBI:58173"/>
        <dbReference type="ChEBI" id="CHEBI:456216"/>
        <dbReference type="EC" id="6.3.2.2"/>
    </reaction>
</comment>
<accession>A0A5R9GUL1</accession>
<evidence type="ECO:0000313" key="5">
    <source>
        <dbReference type="EMBL" id="TLS67917.1"/>
    </source>
</evidence>
<dbReference type="InterPro" id="IPR006336">
    <property type="entry name" value="GCS2"/>
</dbReference>
<dbReference type="Pfam" id="PF04107">
    <property type="entry name" value="GCS2"/>
    <property type="match status" value="1"/>
</dbReference>
<dbReference type="HAMAP" id="MF_01609">
    <property type="entry name" value="Glu_cys_ligase_2"/>
    <property type="match status" value="1"/>
</dbReference>
<dbReference type="PANTHER" id="PTHR36510:SF1">
    <property type="entry name" value="GLUTAMATE--CYSTEINE LIGASE 2-RELATED"/>
    <property type="match status" value="1"/>
</dbReference>
<dbReference type="EMBL" id="VBRY01000004">
    <property type="protein sequence ID" value="TLS67917.1"/>
    <property type="molecule type" value="Genomic_DNA"/>
</dbReference>
<sequence length="373" mass="42003">MSDQMPTDIPFQHSSTGTLGVEMEWMTVDQGSGAQIPAAPFVFEVTGSSARIKPELFTSTVEINTDIHHTTAAAIDQLQALYNQVSDMLAGRQAALLSTGTHPFSHWRDQQISDDPRYGRLLDRLQWMARRFNIFGIHVHVGMPDGDSCIHAMNHLLPVLPVFLAISANSPFWHGEDTGLSASRIKIFEGLSQGGMPFYFENWRDFEHCAGRLQATGSIDSVRDIWWEMRPHPDFGTLEVRIGDMPACRDDAAAYIAYVRAEAMAALHADAIPRIHPSLIRENRWRACRFGMRATIIDPFTEELIPVLDWLEKRLERLDQCGIDRSELALVAGRMDCWRSHGGGDAIQRHLFSRQSSLPDLVRAIRLQDGWNS</sequence>
<dbReference type="AlphaFoldDB" id="A0A5R9GUL1"/>
<dbReference type="SUPFAM" id="SSF55931">
    <property type="entry name" value="Glutamine synthetase/guanido kinase"/>
    <property type="match status" value="1"/>
</dbReference>
<dbReference type="InterPro" id="IPR014746">
    <property type="entry name" value="Gln_synth/guanido_kin_cat_dom"/>
</dbReference>
<comment type="similarity">
    <text evidence="4">Belongs to the glutamate--cysteine ligase type 2 family. YbdK subfamily.</text>
</comment>
<keyword evidence="2 4" id="KW-0547">Nucleotide-binding</keyword>
<dbReference type="Proteomes" id="UP000306585">
    <property type="component" value="Unassembled WGS sequence"/>
</dbReference>
<comment type="function">
    <text evidence="4">ATP-dependent carboxylate-amine ligase which exhibits weak glutamate--cysteine ligase activity.</text>
</comment>
<organism evidence="5 6">
    <name type="scientific">Mariprofundus erugo</name>
    <dbReference type="NCBI Taxonomy" id="2528639"/>
    <lineage>
        <taxon>Bacteria</taxon>
        <taxon>Pseudomonadati</taxon>
        <taxon>Pseudomonadota</taxon>
        <taxon>Candidatius Mariprofundia</taxon>
        <taxon>Mariprofundales</taxon>
        <taxon>Mariprofundaceae</taxon>
        <taxon>Mariprofundus</taxon>
    </lineage>
</organism>
<evidence type="ECO:0000256" key="3">
    <source>
        <dbReference type="ARBA" id="ARBA00022840"/>
    </source>
</evidence>
<dbReference type="GO" id="GO:0005524">
    <property type="term" value="F:ATP binding"/>
    <property type="evidence" value="ECO:0007669"/>
    <property type="project" value="UniProtKB-KW"/>
</dbReference>
<dbReference type="InterPro" id="IPR011793">
    <property type="entry name" value="YbdK"/>
</dbReference>
<reference evidence="5 6" key="1">
    <citation type="journal article" date="2019" name="Appl. Environ. Microbiol.">
        <title>Environmental Evidence and Genomic Insight of Iron-oxidizing Bacteria Preference Towards More Corrosion Resistant Stainless Steel at Higher Salinities.</title>
        <authorList>
            <person name="Garrison C.E."/>
            <person name="Price K.A."/>
            <person name="Field E.K."/>
        </authorList>
    </citation>
    <scope>NUCLEOTIDE SEQUENCE [LARGE SCALE GENOMIC DNA]</scope>
    <source>
        <strain evidence="5 6">P3</strain>
    </source>
</reference>
<evidence type="ECO:0000256" key="2">
    <source>
        <dbReference type="ARBA" id="ARBA00022741"/>
    </source>
</evidence>
<keyword evidence="3 4" id="KW-0067">ATP-binding</keyword>
<protein>
    <recommendedName>
        <fullName evidence="4">Putative glutamate--cysteine ligase 2</fullName>
        <ecNumber evidence="4">6.3.2.2</ecNumber>
    </recommendedName>
    <alternativeName>
        <fullName evidence="4">Gamma-glutamylcysteine synthetase 2</fullName>
        <shortName evidence="4">GCS 2</shortName>
        <shortName evidence="4">Gamma-GCS 2</shortName>
    </alternativeName>
</protein>
<evidence type="ECO:0000256" key="1">
    <source>
        <dbReference type="ARBA" id="ARBA00022598"/>
    </source>
</evidence>
<evidence type="ECO:0000256" key="4">
    <source>
        <dbReference type="HAMAP-Rule" id="MF_01609"/>
    </source>
</evidence>
<evidence type="ECO:0000313" key="6">
    <source>
        <dbReference type="Proteomes" id="UP000306585"/>
    </source>
</evidence>